<organism evidence="2 3">
    <name type="scientific">Ophiocordyceps camponoti-rufipedis</name>
    <dbReference type="NCBI Taxonomy" id="2004952"/>
    <lineage>
        <taxon>Eukaryota</taxon>
        <taxon>Fungi</taxon>
        <taxon>Dikarya</taxon>
        <taxon>Ascomycota</taxon>
        <taxon>Pezizomycotina</taxon>
        <taxon>Sordariomycetes</taxon>
        <taxon>Hypocreomycetidae</taxon>
        <taxon>Hypocreales</taxon>
        <taxon>Ophiocordycipitaceae</taxon>
        <taxon>Ophiocordyceps</taxon>
    </lineage>
</organism>
<sequence>MSSPPDAPKKGGHSQESDKQKHSDAYFASYMNQLVETMDPLERRLREARSEGRDLMAELGLKEAGYLNRNPFPAQPDGNIVMPRMGLFKTFVDKKDNNTALPRMGHFKTAVDKKNDNTAMPRMGLFKTAVDKKNSIAAPESQTKDPVEGLSELGVERAGHGNSNSNTDRPTGNYAMPRMGLFRTFVARRNKIAASKGRKNSSALSVARKQETTRWTSKLEQDMKEELILMATKILVEEWILDKDDAYWDKLVGEDDGGLDYILGKTPFPFEQEDGEGEDEERQV</sequence>
<evidence type="ECO:0000256" key="1">
    <source>
        <dbReference type="SAM" id="MobiDB-lite"/>
    </source>
</evidence>
<proteinExistence type="predicted"/>
<feature type="region of interest" description="Disordered" evidence="1">
    <location>
        <begin position="1"/>
        <end position="25"/>
    </location>
</feature>
<protein>
    <submittedName>
        <fullName evidence="2">Uncharacterized protein</fullName>
    </submittedName>
</protein>
<dbReference type="Proteomes" id="UP000226431">
    <property type="component" value="Unassembled WGS sequence"/>
</dbReference>
<dbReference type="EMBL" id="NJES01000458">
    <property type="protein sequence ID" value="PHH71989.1"/>
    <property type="molecule type" value="Genomic_DNA"/>
</dbReference>
<evidence type="ECO:0000313" key="2">
    <source>
        <dbReference type="EMBL" id="PHH71989.1"/>
    </source>
</evidence>
<dbReference type="AlphaFoldDB" id="A0A2C5XGX2"/>
<feature type="region of interest" description="Disordered" evidence="1">
    <location>
        <begin position="155"/>
        <end position="174"/>
    </location>
</feature>
<accession>A0A2C5XGX2</accession>
<reference evidence="2 3" key="1">
    <citation type="submission" date="2017-06" db="EMBL/GenBank/DDBJ databases">
        <title>Ant-infecting Ophiocordyceps genomes reveal a high diversity of potential behavioral manipulation genes and a possible major role for enterotoxins.</title>
        <authorList>
            <person name="De Bekker C."/>
            <person name="Evans H.C."/>
            <person name="Brachmann A."/>
            <person name="Hughes D.P."/>
        </authorList>
    </citation>
    <scope>NUCLEOTIDE SEQUENCE [LARGE SCALE GENOMIC DNA]</scope>
    <source>
        <strain evidence="2 3">Map16</strain>
    </source>
</reference>
<gene>
    <name evidence="2" type="ORF">CDD80_4845</name>
</gene>
<name>A0A2C5XGX2_9HYPO</name>
<feature type="compositionally biased region" description="Polar residues" evidence="1">
    <location>
        <begin position="161"/>
        <end position="170"/>
    </location>
</feature>
<keyword evidence="3" id="KW-1185">Reference proteome</keyword>
<feature type="compositionally biased region" description="Basic and acidic residues" evidence="1">
    <location>
        <begin position="7"/>
        <end position="24"/>
    </location>
</feature>
<evidence type="ECO:0000313" key="3">
    <source>
        <dbReference type="Proteomes" id="UP000226431"/>
    </source>
</evidence>
<comment type="caution">
    <text evidence="2">The sequence shown here is derived from an EMBL/GenBank/DDBJ whole genome shotgun (WGS) entry which is preliminary data.</text>
</comment>